<protein>
    <submittedName>
        <fullName evidence="3">Spore maturation protein CgeB</fullName>
    </submittedName>
</protein>
<feature type="region of interest" description="Disordered" evidence="1">
    <location>
        <begin position="387"/>
        <end position="411"/>
    </location>
</feature>
<organism evidence="3 4">
    <name type="scientific">Bradyrhizobium canariense</name>
    <dbReference type="NCBI Taxonomy" id="255045"/>
    <lineage>
        <taxon>Bacteria</taxon>
        <taxon>Pseudomonadati</taxon>
        <taxon>Pseudomonadota</taxon>
        <taxon>Alphaproteobacteria</taxon>
        <taxon>Hyphomicrobiales</taxon>
        <taxon>Nitrobacteraceae</taxon>
        <taxon>Bradyrhizobium</taxon>
    </lineage>
</organism>
<dbReference type="InterPro" id="IPR055259">
    <property type="entry name" value="YkvP/CgeB_Glyco_trans-like"/>
</dbReference>
<dbReference type="RefSeq" id="WP_146688488.1">
    <property type="nucleotide sequence ID" value="NZ_LT629750.1"/>
</dbReference>
<gene>
    <name evidence="3" type="ORF">SAMN05444158_3983</name>
</gene>
<evidence type="ECO:0000313" key="4">
    <source>
        <dbReference type="Proteomes" id="UP000243904"/>
    </source>
</evidence>
<sequence>MEKGIKVTLDAKSAEASKLTQSASPRICMPTWRNFNKNGYRCGLYEAQDILVENDDVDLVHLDMGWGAWFKEISLRRPLYHDMSKRLIYANPGLKKARLTRDYDVFIAVCDVWTDIPCINAIERWRDHCKISICWIDEMWAAAIPKYKYWLHALSQFDYIFVGYKGTVAALSQAANRPCHWLPRGVDALRFTPYPDPPDHVIDVYSIGRRREGVHREMLRTAEQKKLFYVHDTTMDGASVEVNDHRQHRNHFANMAKRSRYFVVAPGKMDALSETQGQVEVGSRYYEGAAAGTVMIGEAADCEAYRDLFGWPEAVVEIRRDGSDLASVLGDLASDPERVAAIGRRNAAEALRRHDWVYRWIEMFRVAGIEPSPRLMARAQRLKEMADLVDSDGQKRERGDRDRAGLTTDKV</sequence>
<dbReference type="Pfam" id="PF13524">
    <property type="entry name" value="Glyco_trans_1_2"/>
    <property type="match status" value="1"/>
</dbReference>
<dbReference type="SUPFAM" id="SSF53756">
    <property type="entry name" value="UDP-Glycosyltransferase/glycogen phosphorylase"/>
    <property type="match status" value="1"/>
</dbReference>
<evidence type="ECO:0000259" key="2">
    <source>
        <dbReference type="Pfam" id="PF13524"/>
    </source>
</evidence>
<proteinExistence type="predicted"/>
<name>A0A1H1WRW3_9BRAD</name>
<accession>A0A1H1WRW3</accession>
<dbReference type="EMBL" id="LT629750">
    <property type="protein sequence ID" value="SDS99824.1"/>
    <property type="molecule type" value="Genomic_DNA"/>
</dbReference>
<reference evidence="4" key="1">
    <citation type="submission" date="2016-10" db="EMBL/GenBank/DDBJ databases">
        <authorList>
            <person name="Varghese N."/>
            <person name="Submissions S."/>
        </authorList>
    </citation>
    <scope>NUCLEOTIDE SEQUENCE [LARGE SCALE GENOMIC DNA]</scope>
    <source>
        <strain evidence="4">GAS369</strain>
    </source>
</reference>
<dbReference type="Proteomes" id="UP000243904">
    <property type="component" value="Chromosome I"/>
</dbReference>
<evidence type="ECO:0000256" key="1">
    <source>
        <dbReference type="SAM" id="MobiDB-lite"/>
    </source>
</evidence>
<evidence type="ECO:0000313" key="3">
    <source>
        <dbReference type="EMBL" id="SDS99824.1"/>
    </source>
</evidence>
<keyword evidence="4" id="KW-1185">Reference proteome</keyword>
<dbReference type="AlphaFoldDB" id="A0A1H1WRW3"/>
<feature type="domain" description="Spore protein YkvP/CgeB glycosyl transferase-like" evidence="2">
    <location>
        <begin position="216"/>
        <end position="363"/>
    </location>
</feature>